<name>A0A8S5QZY9_9CAUD</name>
<dbReference type="PANTHER" id="PTHR35861">
    <property type="match status" value="1"/>
</dbReference>
<proteinExistence type="predicted"/>
<dbReference type="PANTHER" id="PTHR35861:SF1">
    <property type="entry name" value="PHAGE TAIL SHEATH PROTEIN"/>
    <property type="match status" value="1"/>
</dbReference>
<evidence type="ECO:0000313" key="1">
    <source>
        <dbReference type="EMBL" id="DAE24774.1"/>
    </source>
</evidence>
<sequence length="492" mass="53064">MPYKHGVYVSEVPTSLLPATTVESGMPVFFGTAPVNMADVTNVNRPVLCNTYEEFVAAFGFVPAVDDSASGLKVFDYTLCEAAQAQFSLFGVAPVVFVNVLDPETHKKTADTVSVTLDSKTGSAVVEEPGIILSSVTLTNVDSPYVLGTDFELSFDDDGNLVVTSLSDDDGFKCLVGSSITFAADKLDPSAVESEDVIGGVSVSGEKSGLELISEIYPRFRLVPCTISAPGYSSDPAVAAVMAAKSVDISGRFKAISVIDVPTDTVTDYTGVSAWKSQNNITDAYQIACWPMVSLSGTRYHLSSQLPALMGQVDGENGNTPYVSPSNHNLQMTAAVLASGAEVWMDMTQANYLNGQGVCTALNEVSGWKFWGNRTACYPGTTDVKDAFIPIRRMMNWIANTIITTYLQKVDAPTNRRLIDTIVASVNVWLNGLAASQYILTGRLEFRESDNPTTDLMDGILRFRLFVCPPSPARDIEFIMEYDVNGQSVLFE</sequence>
<organism evidence="1">
    <name type="scientific">Myoviridae sp. cteBs22</name>
    <dbReference type="NCBI Taxonomy" id="2826675"/>
    <lineage>
        <taxon>Viruses</taxon>
        <taxon>Duplodnaviria</taxon>
        <taxon>Heunggongvirae</taxon>
        <taxon>Uroviricota</taxon>
        <taxon>Caudoviricetes</taxon>
    </lineage>
</organism>
<protein>
    <submittedName>
        <fullName evidence="1">Tail sheath tube</fullName>
    </submittedName>
</protein>
<dbReference type="InterPro" id="IPR052042">
    <property type="entry name" value="Tail_sheath_structural"/>
</dbReference>
<dbReference type="EMBL" id="BK015784">
    <property type="protein sequence ID" value="DAE24774.1"/>
    <property type="molecule type" value="Genomic_DNA"/>
</dbReference>
<accession>A0A8S5QZY9</accession>
<reference evidence="1" key="1">
    <citation type="journal article" date="2021" name="Proc. Natl. Acad. Sci. U.S.A.">
        <title>A Catalog of Tens of Thousands of Viruses from Human Metagenomes Reveals Hidden Associations with Chronic Diseases.</title>
        <authorList>
            <person name="Tisza M.J."/>
            <person name="Buck C.B."/>
        </authorList>
    </citation>
    <scope>NUCLEOTIDE SEQUENCE</scope>
    <source>
        <strain evidence="1">CteBs22</strain>
    </source>
</reference>